<feature type="transmembrane region" description="Helical" evidence="1">
    <location>
        <begin position="343"/>
        <end position="361"/>
    </location>
</feature>
<dbReference type="GO" id="GO:0016020">
    <property type="term" value="C:membrane"/>
    <property type="evidence" value="ECO:0007669"/>
    <property type="project" value="InterPro"/>
</dbReference>
<organism evidence="2 3">
    <name type="scientific">Thermoflavimicrobium daqui</name>
    <dbReference type="NCBI Taxonomy" id="2137476"/>
    <lineage>
        <taxon>Bacteria</taxon>
        <taxon>Bacillati</taxon>
        <taxon>Bacillota</taxon>
        <taxon>Bacilli</taxon>
        <taxon>Bacillales</taxon>
        <taxon>Thermoactinomycetaceae</taxon>
        <taxon>Thermoflavimicrobium</taxon>
    </lineage>
</organism>
<feature type="transmembrane region" description="Helical" evidence="1">
    <location>
        <begin position="192"/>
        <end position="212"/>
    </location>
</feature>
<dbReference type="NCBIfam" id="TIGR03082">
    <property type="entry name" value="Gneg_AbrB_dup"/>
    <property type="match status" value="2"/>
</dbReference>
<evidence type="ECO:0008006" key="4">
    <source>
        <dbReference type="Google" id="ProtNLM"/>
    </source>
</evidence>
<gene>
    <name evidence="2" type="ORF">DL897_09945</name>
</gene>
<name>A0A364K3R1_9BACL</name>
<dbReference type="InterPro" id="IPR017516">
    <property type="entry name" value="AbrB_dup"/>
</dbReference>
<dbReference type="OrthoDB" id="5460360at2"/>
<reference evidence="2 3" key="1">
    <citation type="submission" date="2018-06" db="EMBL/GenBank/DDBJ databases">
        <title>Thermoflavimicrobium daqus sp. nov., a thermophilic microbe isolated from Moutai-flavour Daqu.</title>
        <authorList>
            <person name="Wang X."/>
            <person name="Zhou H."/>
        </authorList>
    </citation>
    <scope>NUCLEOTIDE SEQUENCE [LARGE SCALE GENOMIC DNA]</scope>
    <source>
        <strain evidence="2 3">FBKL4.011</strain>
    </source>
</reference>
<feature type="transmembrane region" description="Helical" evidence="1">
    <location>
        <begin position="246"/>
        <end position="264"/>
    </location>
</feature>
<dbReference type="PANTHER" id="PTHR38457">
    <property type="entry name" value="REGULATOR ABRB-RELATED"/>
    <property type="match status" value="1"/>
</dbReference>
<feature type="transmembrane region" description="Helical" evidence="1">
    <location>
        <begin position="276"/>
        <end position="301"/>
    </location>
</feature>
<evidence type="ECO:0000313" key="3">
    <source>
        <dbReference type="Proteomes" id="UP000251213"/>
    </source>
</evidence>
<keyword evidence="1" id="KW-0812">Transmembrane</keyword>
<protein>
    <recommendedName>
        <fullName evidence="4">AbrB family transcriptional regulator</fullName>
    </recommendedName>
</protein>
<evidence type="ECO:0000313" key="2">
    <source>
        <dbReference type="EMBL" id="RAL24018.1"/>
    </source>
</evidence>
<feature type="transmembrane region" description="Helical" evidence="1">
    <location>
        <begin position="219"/>
        <end position="240"/>
    </location>
</feature>
<dbReference type="EMBL" id="QJKK01000005">
    <property type="protein sequence ID" value="RAL24018.1"/>
    <property type="molecule type" value="Genomic_DNA"/>
</dbReference>
<dbReference type="AlphaFoldDB" id="A0A364K3R1"/>
<dbReference type="GO" id="GO:0010468">
    <property type="term" value="P:regulation of gene expression"/>
    <property type="evidence" value="ECO:0007669"/>
    <property type="project" value="InterPro"/>
</dbReference>
<feature type="transmembrane region" description="Helical" evidence="1">
    <location>
        <begin position="89"/>
        <end position="112"/>
    </location>
</feature>
<accession>A0A364K3R1</accession>
<reference evidence="2 3" key="2">
    <citation type="submission" date="2018-06" db="EMBL/GenBank/DDBJ databases">
        <authorList>
            <person name="Zhirakovskaya E."/>
        </authorList>
    </citation>
    <scope>NUCLEOTIDE SEQUENCE [LARGE SCALE GENOMIC DNA]</scope>
    <source>
        <strain evidence="2 3">FBKL4.011</strain>
    </source>
</reference>
<sequence>MVFLRNSWLIILSSIGGYILALTGMSLGWLIGSLVFACILSLWHPKWCGIIKEDHTGLPSYWRWMGQFILGIELGRKITASVVDIFLDHWVIVLITLILSILFSFLSGLILWRFSQTDLMTSLFGTAPGGLSSMPSIADEIGANTLVVSIVQTSRILLVLLIIPFMIHVLQLDHFITTPSVWNYARTVPTDVSSLLWTVVIVIGAWLGYLVGKLIKIPAPWLVGAMLGVCLIQSLTSVYLGHELIIFWPHWLINLSQVFIGASIGSRLNKQMFTGIGKIAVVGLVSSLCLILLMFLLAWIVSITADIPLVTTVLAFAPGGIAEMATISVLIHADVGFVVTVQVLRILVVLLMLPPIFKLVGKRVLREKYK</sequence>
<evidence type="ECO:0000256" key="1">
    <source>
        <dbReference type="SAM" id="Phobius"/>
    </source>
</evidence>
<proteinExistence type="predicted"/>
<dbReference type="RefSeq" id="WP_113659010.1">
    <property type="nucleotide sequence ID" value="NZ_KZ845667.1"/>
</dbReference>
<comment type="caution">
    <text evidence="2">The sequence shown here is derived from an EMBL/GenBank/DDBJ whole genome shotgun (WGS) entry which is preliminary data.</text>
</comment>
<dbReference type="Proteomes" id="UP000251213">
    <property type="component" value="Unassembled WGS sequence"/>
</dbReference>
<keyword evidence="1" id="KW-0472">Membrane</keyword>
<keyword evidence="3" id="KW-1185">Reference proteome</keyword>
<dbReference type="InterPro" id="IPR007820">
    <property type="entry name" value="AbrB_fam"/>
</dbReference>
<feature type="transmembrane region" description="Helical" evidence="1">
    <location>
        <begin position="307"/>
        <end position="331"/>
    </location>
</feature>
<feature type="transmembrane region" description="Helical" evidence="1">
    <location>
        <begin position="156"/>
        <end position="172"/>
    </location>
</feature>
<dbReference type="PIRSF" id="PIRSF038991">
    <property type="entry name" value="Protein_AbrB"/>
    <property type="match status" value="1"/>
</dbReference>
<dbReference type="PANTHER" id="PTHR38457:SF1">
    <property type="entry name" value="REGULATOR ABRB-RELATED"/>
    <property type="match status" value="1"/>
</dbReference>
<keyword evidence="1" id="KW-1133">Transmembrane helix</keyword>
<feature type="transmembrane region" description="Helical" evidence="1">
    <location>
        <begin position="15"/>
        <end position="43"/>
    </location>
</feature>
<dbReference type="Pfam" id="PF05145">
    <property type="entry name" value="AbrB"/>
    <property type="match status" value="1"/>
</dbReference>